<evidence type="ECO:0000313" key="2">
    <source>
        <dbReference type="EMBL" id="QOT81091.1"/>
    </source>
</evidence>
<accession>A0A643FZP8</accession>
<evidence type="ECO:0000256" key="1">
    <source>
        <dbReference type="SAM" id="MobiDB-lite"/>
    </source>
</evidence>
<feature type="compositionally biased region" description="Pro residues" evidence="1">
    <location>
        <begin position="30"/>
        <end position="42"/>
    </location>
</feature>
<dbReference type="Proteomes" id="UP000397656">
    <property type="component" value="Chromosome 2"/>
</dbReference>
<dbReference type="GeneID" id="98404685"/>
<evidence type="ECO:0000313" key="3">
    <source>
        <dbReference type="Proteomes" id="UP000397656"/>
    </source>
</evidence>
<dbReference type="RefSeq" id="WP_150984669.1">
    <property type="nucleotide sequence ID" value="NZ_CP062804.1"/>
</dbReference>
<dbReference type="EMBL" id="CP062804">
    <property type="protein sequence ID" value="QOT81091.1"/>
    <property type="molecule type" value="Genomic_DNA"/>
</dbReference>
<name>A0A643FZP8_9BURK</name>
<dbReference type="AlphaFoldDB" id="A0A643FZP8"/>
<feature type="region of interest" description="Disordered" evidence="1">
    <location>
        <begin position="25"/>
        <end position="61"/>
    </location>
</feature>
<reference evidence="2 3" key="1">
    <citation type="submission" date="2020-10" db="EMBL/GenBank/DDBJ databases">
        <title>Complete genome sequence of Cupriavidus basilensis CCUG 49340T.</title>
        <authorList>
            <person name="Salva-Serra F."/>
            <person name="Donoso R.A."/>
            <person name="Cho K.H."/>
            <person name="Yoo J.A."/>
            <person name="Lee K."/>
            <person name="Yoon S.-H."/>
            <person name="Perez-Pantoja D."/>
            <person name="Moore E.R.B."/>
        </authorList>
    </citation>
    <scope>NUCLEOTIDE SEQUENCE [LARGE SCALE GENOMIC DNA]</scope>
    <source>
        <strain evidence="3">CCUG 49340</strain>
    </source>
</reference>
<gene>
    <name evidence="2" type="ORF">F7R26_027445</name>
</gene>
<organism evidence="2 3">
    <name type="scientific">Cupriavidus basilensis</name>
    <dbReference type="NCBI Taxonomy" id="68895"/>
    <lineage>
        <taxon>Bacteria</taxon>
        <taxon>Pseudomonadati</taxon>
        <taxon>Pseudomonadota</taxon>
        <taxon>Betaproteobacteria</taxon>
        <taxon>Burkholderiales</taxon>
        <taxon>Burkholderiaceae</taxon>
        <taxon>Cupriavidus</taxon>
    </lineage>
</organism>
<protein>
    <submittedName>
        <fullName evidence="2">Uncharacterized protein</fullName>
    </submittedName>
</protein>
<feature type="region of interest" description="Disordered" evidence="1">
    <location>
        <begin position="1"/>
        <end position="20"/>
    </location>
</feature>
<proteinExistence type="predicted"/>
<sequence>MSVTLRYWSEDGDEETVNVSSAQLLSQIAPQPPSRSQKPPPATEEKPIKWTIPDNPPGDFA</sequence>